<dbReference type="EMBL" id="AP023355">
    <property type="protein sequence ID" value="BCJ34520.1"/>
    <property type="molecule type" value="Genomic_DNA"/>
</dbReference>
<evidence type="ECO:0008006" key="3">
    <source>
        <dbReference type="Google" id="ProtNLM"/>
    </source>
</evidence>
<accession>A0A7R7DN70</accession>
<dbReference type="Pfam" id="PF11253">
    <property type="entry name" value="DUF3052"/>
    <property type="match status" value="1"/>
</dbReference>
<dbReference type="RefSeq" id="WP_030444372.1">
    <property type="nucleotide sequence ID" value="NZ_AP023355.1"/>
</dbReference>
<dbReference type="AlphaFoldDB" id="A0A7R7DN70"/>
<dbReference type="KEGG" id="atl:Athai_20230"/>
<evidence type="ECO:0000313" key="2">
    <source>
        <dbReference type="Proteomes" id="UP000611640"/>
    </source>
</evidence>
<name>A0A7R7DN70_9ACTN</name>
<reference evidence="1 2" key="1">
    <citation type="submission" date="2020-08" db="EMBL/GenBank/DDBJ databases">
        <title>Whole genome shotgun sequence of Actinocatenispora thailandica NBRC 105041.</title>
        <authorList>
            <person name="Komaki H."/>
            <person name="Tamura T."/>
        </authorList>
    </citation>
    <scope>NUCLEOTIDE SEQUENCE [LARGE SCALE GENOMIC DNA]</scope>
    <source>
        <strain evidence="1 2">NBRC 105041</strain>
    </source>
</reference>
<keyword evidence="2" id="KW-1185">Reference proteome</keyword>
<protein>
    <recommendedName>
        <fullName evidence="3">DUF3052 domain-containing protein</fullName>
    </recommendedName>
</protein>
<evidence type="ECO:0000313" key="1">
    <source>
        <dbReference type="EMBL" id="BCJ34520.1"/>
    </source>
</evidence>
<sequence>MSATAGQADGVTNVAERLGIEPSSIVTEIGYDEDVDEQLREAVIDRCGEIVDEDTDEVVDVVLLWWREDDGDLVETLMDARSPLADTGMIWLLTPKPGRDGHVEPSEISEAVRTVGFQQTSNINAARDWSGARLVTPKAGRGKR</sequence>
<gene>
    <name evidence="1" type="ORF">Athai_20230</name>
</gene>
<proteinExistence type="predicted"/>
<organism evidence="1 2">
    <name type="scientific">Actinocatenispora thailandica</name>
    <dbReference type="NCBI Taxonomy" id="227318"/>
    <lineage>
        <taxon>Bacteria</taxon>
        <taxon>Bacillati</taxon>
        <taxon>Actinomycetota</taxon>
        <taxon>Actinomycetes</taxon>
        <taxon>Micromonosporales</taxon>
        <taxon>Micromonosporaceae</taxon>
        <taxon>Actinocatenispora</taxon>
    </lineage>
</organism>
<dbReference type="Proteomes" id="UP000611640">
    <property type="component" value="Chromosome"/>
</dbReference>
<dbReference type="InterPro" id="IPR021412">
    <property type="entry name" value="DUF3052"/>
</dbReference>